<dbReference type="InterPro" id="IPR022935">
    <property type="entry name" value="ClpS"/>
</dbReference>
<proteinExistence type="inferred from homology"/>
<comment type="subunit">
    <text evidence="1">Binds to the N-terminal domain of the chaperone ClpA.</text>
</comment>
<dbReference type="AlphaFoldDB" id="A0AAU7E1L5"/>
<evidence type="ECO:0000259" key="2">
    <source>
        <dbReference type="Pfam" id="PF02617"/>
    </source>
</evidence>
<dbReference type="GO" id="GO:0030163">
    <property type="term" value="P:protein catabolic process"/>
    <property type="evidence" value="ECO:0007669"/>
    <property type="project" value="InterPro"/>
</dbReference>
<name>A0AAU7E1L5_9MICO</name>
<comment type="function">
    <text evidence="1">Involved in the modulation of the specificity of the ClpAP-mediated ATP-dependent protein degradation.</text>
</comment>
<dbReference type="HAMAP" id="MF_00302">
    <property type="entry name" value="ClpS"/>
    <property type="match status" value="1"/>
</dbReference>
<keyword evidence="3" id="KW-0645">Protease</keyword>
<dbReference type="Pfam" id="PF02617">
    <property type="entry name" value="ClpS"/>
    <property type="match status" value="1"/>
</dbReference>
<reference evidence="3" key="1">
    <citation type="submission" date="2024-02" db="EMBL/GenBank/DDBJ databases">
        <title>Tomenella chthoni gen. nov. sp. nov., a member of the family Jonesiaceae isolated from bat guano.</title>
        <authorList>
            <person name="Miller S.L."/>
            <person name="King J."/>
            <person name="Sankaranarayanan K."/>
            <person name="Lawson P.A."/>
        </authorList>
    </citation>
    <scope>NUCLEOTIDE SEQUENCE</scope>
    <source>
        <strain evidence="3">BS-20</strain>
    </source>
</reference>
<sequence length="96" mass="10660">MVATRTDAAADQDALVAADNPWVTLVWNDPVSLMSYVSYVFESYFGYSQAKAHALMMQVHTEGKAVVSTGTREKVERDVQAMHEFGLWATMTKADI</sequence>
<dbReference type="EMBL" id="CP146203">
    <property type="protein sequence ID" value="XBH23146.1"/>
    <property type="molecule type" value="Genomic_DNA"/>
</dbReference>
<protein>
    <recommendedName>
        <fullName evidence="1">ATP-dependent Clp protease adapter protein ClpS</fullName>
    </recommendedName>
</protein>
<gene>
    <name evidence="1 3" type="primary">clpS</name>
    <name evidence="3" type="ORF">V5R04_03740</name>
</gene>
<comment type="similarity">
    <text evidence="1">Belongs to the ClpS family.</text>
</comment>
<dbReference type="SUPFAM" id="SSF54736">
    <property type="entry name" value="ClpS-like"/>
    <property type="match status" value="1"/>
</dbReference>
<organism evidence="3">
    <name type="scientific">Jonesiaceae bacterium BS-20</name>
    <dbReference type="NCBI Taxonomy" id="3120821"/>
    <lineage>
        <taxon>Bacteria</taxon>
        <taxon>Bacillati</taxon>
        <taxon>Actinomycetota</taxon>
        <taxon>Actinomycetes</taxon>
        <taxon>Micrococcales</taxon>
        <taxon>Jonesiaceae</taxon>
    </lineage>
</organism>
<evidence type="ECO:0000256" key="1">
    <source>
        <dbReference type="HAMAP-Rule" id="MF_00302"/>
    </source>
</evidence>
<dbReference type="InterPro" id="IPR014719">
    <property type="entry name" value="Ribosomal_bL12_C/ClpS-like"/>
</dbReference>
<feature type="domain" description="Adaptor protein ClpS core" evidence="2">
    <location>
        <begin position="19"/>
        <end position="90"/>
    </location>
</feature>
<dbReference type="NCBIfam" id="NF000668">
    <property type="entry name" value="PRK00033.1-1"/>
    <property type="match status" value="1"/>
</dbReference>
<evidence type="ECO:0000313" key="3">
    <source>
        <dbReference type="EMBL" id="XBH23146.1"/>
    </source>
</evidence>
<dbReference type="GO" id="GO:0006508">
    <property type="term" value="P:proteolysis"/>
    <property type="evidence" value="ECO:0007669"/>
    <property type="project" value="UniProtKB-UniRule"/>
</dbReference>
<keyword evidence="3" id="KW-0378">Hydrolase</keyword>
<dbReference type="InterPro" id="IPR003769">
    <property type="entry name" value="ClpS_core"/>
</dbReference>
<dbReference type="Gene3D" id="3.30.1390.10">
    <property type="match status" value="1"/>
</dbReference>
<accession>A0AAU7E1L5</accession>
<dbReference type="GO" id="GO:0008233">
    <property type="term" value="F:peptidase activity"/>
    <property type="evidence" value="ECO:0007669"/>
    <property type="project" value="UniProtKB-KW"/>
</dbReference>